<accession>A0A0G3EUS7</accession>
<organism evidence="3 4">
    <name type="scientific">Pandoraea thiooxydans</name>
    <dbReference type="NCBI Taxonomy" id="445709"/>
    <lineage>
        <taxon>Bacteria</taxon>
        <taxon>Pseudomonadati</taxon>
        <taxon>Pseudomonadota</taxon>
        <taxon>Betaproteobacteria</taxon>
        <taxon>Burkholderiales</taxon>
        <taxon>Burkholderiaceae</taxon>
        <taxon>Pandoraea</taxon>
    </lineage>
</organism>
<comment type="subcellular location">
    <subcellularLocation>
        <location evidence="2">Cell membrane</location>
        <topology evidence="2">Lipid-anchor</topology>
    </subcellularLocation>
</comment>
<evidence type="ECO:0000313" key="4">
    <source>
        <dbReference type="Proteomes" id="UP000036700"/>
    </source>
</evidence>
<keyword evidence="2" id="KW-0812">Transmembrane</keyword>
<reference evidence="4" key="1">
    <citation type="submission" date="2015-06" db="EMBL/GenBank/DDBJ databases">
        <authorList>
            <person name="Lim Y.L."/>
            <person name="Ee R."/>
            <person name="Yong D."/>
            <person name="How K.Y."/>
            <person name="Yin W.F."/>
            <person name="Chan K.G."/>
        </authorList>
    </citation>
    <scope>NUCLEOTIDE SEQUENCE [LARGE SCALE GENOMIC DNA]</scope>
    <source>
        <strain evidence="4">DSM 25325</strain>
    </source>
</reference>
<dbReference type="SUPFAM" id="SSF56954">
    <property type="entry name" value="Outer membrane efflux proteins (OEP)"/>
    <property type="match status" value="1"/>
</dbReference>
<keyword evidence="2" id="KW-0449">Lipoprotein</keyword>
<evidence type="ECO:0000256" key="2">
    <source>
        <dbReference type="RuleBase" id="RU362097"/>
    </source>
</evidence>
<keyword evidence="2" id="KW-0472">Membrane</keyword>
<comment type="similarity">
    <text evidence="1 2">Belongs to the outer membrane factor (OMF) (TC 1.B.17) family.</text>
</comment>
<dbReference type="STRING" id="445709.ABW99_09600"/>
<dbReference type="Gene3D" id="1.20.1600.10">
    <property type="entry name" value="Outer membrane efflux proteins (OEP)"/>
    <property type="match status" value="1"/>
</dbReference>
<dbReference type="PATRIC" id="fig|445709.3.peg.2053"/>
<protein>
    <submittedName>
        <fullName evidence="3">RND transporter</fullName>
    </submittedName>
</protein>
<keyword evidence="4" id="KW-1185">Reference proteome</keyword>
<sequence length="469" mass="48917">MAGTALIALLLSGCAAVGPDYSKPHVAVPENWHAAHQAGPVDADALAKWWTRLNDPVLERLITEALASNTDLAAARARLRQARALRALAGAQFYPTVSASGSAQHSKFSGTTGAAGSRNYFSAGFDAAWEPDIFGGLRRGAEAAQADLEASEASLHATQVSLVAEVAVNDVELRAYQGRLAIARANEATQAQTLQIAEWRAQAGLVTSLDVEQARTNLEQTRASILPLETSVAETKNRLAVLLGKTPGSLNALLDPPENIPAVPEAVAVGIPADTLRQRPDVRAAERTLAAETARIGVAEANRYPNLALSGSFGLESLTLGGLTGGNATAGSLLANLAGTVFDGGRLKQQVEVQSAVQAQALAAYQAAVLAALSDVENALTALANGRWRVQALRVAAQSAANAEQLAQQQYAAGLVDFETVLTSQRTLLSVQDSLKSSEADTATSLIQLYKALGGGWSNTPQSAQPRPE</sequence>
<proteinExistence type="inferred from homology"/>
<dbReference type="Gene3D" id="2.20.200.10">
    <property type="entry name" value="Outer membrane efflux proteins (OEP)"/>
    <property type="match status" value="1"/>
</dbReference>
<dbReference type="AlphaFoldDB" id="A0A0G3EUS7"/>
<gene>
    <name evidence="3" type="ORF">ABW99_09600</name>
</gene>
<dbReference type="InterPro" id="IPR010131">
    <property type="entry name" value="MdtP/NodT-like"/>
</dbReference>
<dbReference type="PANTHER" id="PTHR30203">
    <property type="entry name" value="OUTER MEMBRANE CATION EFFLUX PROTEIN"/>
    <property type="match status" value="1"/>
</dbReference>
<dbReference type="NCBIfam" id="TIGR01845">
    <property type="entry name" value="outer_NodT"/>
    <property type="match status" value="1"/>
</dbReference>
<dbReference type="Proteomes" id="UP000036700">
    <property type="component" value="Chromosome"/>
</dbReference>
<evidence type="ECO:0000313" key="3">
    <source>
        <dbReference type="EMBL" id="AKJ68431.1"/>
    </source>
</evidence>
<evidence type="ECO:0000256" key="1">
    <source>
        <dbReference type="ARBA" id="ARBA00007613"/>
    </source>
</evidence>
<dbReference type="EMBL" id="CP011568">
    <property type="protein sequence ID" value="AKJ68431.1"/>
    <property type="molecule type" value="Genomic_DNA"/>
</dbReference>
<dbReference type="KEGG" id="ptx:ABW99_09600"/>
<name>A0A0G3EUS7_9BURK</name>
<dbReference type="PANTHER" id="PTHR30203:SF25">
    <property type="entry name" value="OUTER MEMBRANE PROTEIN-RELATED"/>
    <property type="match status" value="1"/>
</dbReference>
<dbReference type="GO" id="GO:0005886">
    <property type="term" value="C:plasma membrane"/>
    <property type="evidence" value="ECO:0007669"/>
    <property type="project" value="UniProtKB-SubCell"/>
</dbReference>
<dbReference type="InterPro" id="IPR003423">
    <property type="entry name" value="OMP_efflux"/>
</dbReference>
<keyword evidence="2" id="KW-1134">Transmembrane beta strand</keyword>
<dbReference type="Pfam" id="PF02321">
    <property type="entry name" value="OEP"/>
    <property type="match status" value="2"/>
</dbReference>
<keyword evidence="2" id="KW-0564">Palmitate</keyword>
<dbReference type="GO" id="GO:0015562">
    <property type="term" value="F:efflux transmembrane transporter activity"/>
    <property type="evidence" value="ECO:0007669"/>
    <property type="project" value="InterPro"/>
</dbReference>